<dbReference type="AlphaFoldDB" id="A0A840ULA7"/>
<keyword evidence="2" id="KW-1185">Reference proteome</keyword>
<dbReference type="NCBIfam" id="TIGR02292">
    <property type="entry name" value="ygfB_yecA"/>
    <property type="match status" value="1"/>
</dbReference>
<evidence type="ECO:0000313" key="1">
    <source>
        <dbReference type="EMBL" id="MBB5347097.1"/>
    </source>
</evidence>
<accession>A0A840ULA7</accession>
<dbReference type="InterPro" id="IPR036255">
    <property type="entry name" value="YgfB-like_sf"/>
</dbReference>
<dbReference type="Proteomes" id="UP000539642">
    <property type="component" value="Unassembled WGS sequence"/>
</dbReference>
<evidence type="ECO:0000313" key="2">
    <source>
        <dbReference type="Proteomes" id="UP000539642"/>
    </source>
</evidence>
<protein>
    <submittedName>
        <fullName evidence="1">YecA family protein</fullName>
    </submittedName>
</protein>
<dbReference type="RefSeq" id="WP_183348536.1">
    <property type="nucleotide sequence ID" value="NZ_JACHEO010000002.1"/>
</dbReference>
<dbReference type="Pfam" id="PF03695">
    <property type="entry name" value="UPF0149"/>
    <property type="match status" value="1"/>
</dbReference>
<sequence length="249" mass="27520">MLITEDNKKILKKFIKLASELGNALSYDQLTGFLYGIAITPEILPPSEWIPLIFAGKTPEFPSMDQGRETCDGLIQIQKTFNTAFRAGSLVFPFDIFSSRAETFDAILEWTFGFDLALSLRPDIWEPEESSSLPPGMIHDVLSSLMVVEGLLAPEIRNVVFDRLPQEIMKEAVTETDSAPGDTPDRQLAVLLFTLPMAIDQLQKYAGFLDAMRTKGLGEIGEAGAPGEKATAPATMGRLIRGRFPRSHR</sequence>
<reference evidence="1 2" key="1">
    <citation type="submission" date="2020-08" db="EMBL/GenBank/DDBJ databases">
        <title>Genomic Encyclopedia of Type Strains, Phase IV (KMG-IV): sequencing the most valuable type-strain genomes for metagenomic binning, comparative biology and taxonomic classification.</title>
        <authorList>
            <person name="Goeker M."/>
        </authorList>
    </citation>
    <scope>NUCLEOTIDE SEQUENCE [LARGE SCALE GENOMIC DNA]</scope>
    <source>
        <strain evidence="1 2">DSM 28570</strain>
    </source>
</reference>
<gene>
    <name evidence="1" type="ORF">HNQ81_000807</name>
</gene>
<dbReference type="SUPFAM" id="SSF101327">
    <property type="entry name" value="YgfB-like"/>
    <property type="match status" value="1"/>
</dbReference>
<organism evidence="1 2">
    <name type="scientific">Desulfoprunum benzoelyticum</name>
    <dbReference type="NCBI Taxonomy" id="1506996"/>
    <lineage>
        <taxon>Bacteria</taxon>
        <taxon>Pseudomonadati</taxon>
        <taxon>Thermodesulfobacteriota</taxon>
        <taxon>Desulfobulbia</taxon>
        <taxon>Desulfobulbales</taxon>
        <taxon>Desulfobulbaceae</taxon>
        <taxon>Desulfoprunum</taxon>
    </lineage>
</organism>
<comment type="caution">
    <text evidence="1">The sequence shown here is derived from an EMBL/GenBank/DDBJ whole genome shotgun (WGS) entry which is preliminary data.</text>
</comment>
<proteinExistence type="predicted"/>
<dbReference type="InterPro" id="IPR011978">
    <property type="entry name" value="YgfB-like"/>
</dbReference>
<name>A0A840ULA7_9BACT</name>
<dbReference type="EMBL" id="JACHEO010000002">
    <property type="protein sequence ID" value="MBB5347097.1"/>
    <property type="molecule type" value="Genomic_DNA"/>
</dbReference>